<evidence type="ECO:0000256" key="4">
    <source>
        <dbReference type="ARBA" id="ARBA00040604"/>
    </source>
</evidence>
<dbReference type="Pfam" id="PF07534">
    <property type="entry name" value="TLD"/>
    <property type="match status" value="1"/>
</dbReference>
<protein>
    <recommendedName>
        <fullName evidence="4">Oxidation resistance protein 1</fullName>
    </recommendedName>
</protein>
<dbReference type="SMART" id="SM00584">
    <property type="entry name" value="TLDc"/>
    <property type="match status" value="1"/>
</dbReference>
<dbReference type="Proteomes" id="UP000193920">
    <property type="component" value="Unassembled WGS sequence"/>
</dbReference>
<feature type="domain" description="TLDc" evidence="5">
    <location>
        <begin position="188"/>
        <end position="351"/>
    </location>
</feature>
<gene>
    <name evidence="6" type="ORF">LY90DRAFT_702836</name>
</gene>
<dbReference type="PANTHER" id="PTHR23354">
    <property type="entry name" value="NUCLEOLAR PROTEIN 7/ESTROGEN RECEPTOR COACTIVATOR-RELATED"/>
    <property type="match status" value="1"/>
</dbReference>
<comment type="similarity">
    <text evidence="2">Belongs to the OXR1 family.</text>
</comment>
<evidence type="ECO:0000313" key="7">
    <source>
        <dbReference type="Proteomes" id="UP000193920"/>
    </source>
</evidence>
<accession>A0A1Y2CVV2</accession>
<evidence type="ECO:0000256" key="3">
    <source>
        <dbReference type="ARBA" id="ARBA00023128"/>
    </source>
</evidence>
<evidence type="ECO:0000256" key="1">
    <source>
        <dbReference type="ARBA" id="ARBA00004173"/>
    </source>
</evidence>
<keyword evidence="3" id="KW-0496">Mitochondrion</keyword>
<dbReference type="GO" id="GO:0005739">
    <property type="term" value="C:mitochondrion"/>
    <property type="evidence" value="ECO:0007669"/>
    <property type="project" value="UniProtKB-SubCell"/>
</dbReference>
<dbReference type="GO" id="GO:0006979">
    <property type="term" value="P:response to oxidative stress"/>
    <property type="evidence" value="ECO:0007669"/>
    <property type="project" value="TreeGrafter"/>
</dbReference>
<dbReference type="PANTHER" id="PTHR23354:SF62">
    <property type="entry name" value="MUSTARD, ISOFORM V"/>
    <property type="match status" value="1"/>
</dbReference>
<dbReference type="OrthoDB" id="26679at2759"/>
<dbReference type="GO" id="GO:0005634">
    <property type="term" value="C:nucleus"/>
    <property type="evidence" value="ECO:0007669"/>
    <property type="project" value="TreeGrafter"/>
</dbReference>
<sequence>MGLITIVKHQRKKWSKNEDCKSNIDLPNGVTLKGQKKKRKILPNFFSSIFKSKYNAAIAATKKNNSDLCEKLNKLEINDEVVNIKPSSSIRFAGIYDTPEKKCKGSVTSKLLQVFDPEKTIQHDDLYDSEKTVQRNDITYLKFPESEISDEYESTVGTVVSDECSSPTQSYLTRKTIHLNGREESTLPVLTEYLAEIIRSRLPKLLQEATTWNLLYSMDQHGARLSTLYRLIKDQGPCVVVLKNSENEVFGAFISEPFDPSNHGFFGSPECFLWKSNNYQFKKFAATRNNQYFMLADPTFIAMGGGNGNFGFYLDEDIQFGYSSVCDTYNNEILTEDNEFECYGCEIWGLEF</sequence>
<dbReference type="PROSITE" id="PS51886">
    <property type="entry name" value="TLDC"/>
    <property type="match status" value="1"/>
</dbReference>
<reference evidence="6 7" key="1">
    <citation type="submission" date="2016-08" db="EMBL/GenBank/DDBJ databases">
        <title>A Parts List for Fungal Cellulosomes Revealed by Comparative Genomics.</title>
        <authorList>
            <consortium name="DOE Joint Genome Institute"/>
            <person name="Haitjema C.H."/>
            <person name="Gilmore S.P."/>
            <person name="Henske J.K."/>
            <person name="Solomon K.V."/>
            <person name="De Groot R."/>
            <person name="Kuo A."/>
            <person name="Mondo S.J."/>
            <person name="Salamov A.A."/>
            <person name="Labutti K."/>
            <person name="Zhao Z."/>
            <person name="Chiniquy J."/>
            <person name="Barry K."/>
            <person name="Brewer H.M."/>
            <person name="Purvine S.O."/>
            <person name="Wright A.T."/>
            <person name="Boxma B."/>
            <person name="Van Alen T."/>
            <person name="Hackstein J.H."/>
            <person name="Baker S.E."/>
            <person name="Grigoriev I.V."/>
            <person name="O'Malley M.A."/>
        </authorList>
    </citation>
    <scope>NUCLEOTIDE SEQUENCE [LARGE SCALE GENOMIC DNA]</scope>
    <source>
        <strain evidence="6 7">G1</strain>
    </source>
</reference>
<dbReference type="AlphaFoldDB" id="A0A1Y2CVV2"/>
<evidence type="ECO:0000259" key="5">
    <source>
        <dbReference type="PROSITE" id="PS51886"/>
    </source>
</evidence>
<organism evidence="6 7">
    <name type="scientific">Neocallimastix californiae</name>
    <dbReference type="NCBI Taxonomy" id="1754190"/>
    <lineage>
        <taxon>Eukaryota</taxon>
        <taxon>Fungi</taxon>
        <taxon>Fungi incertae sedis</taxon>
        <taxon>Chytridiomycota</taxon>
        <taxon>Chytridiomycota incertae sedis</taxon>
        <taxon>Neocallimastigomycetes</taxon>
        <taxon>Neocallimastigales</taxon>
        <taxon>Neocallimastigaceae</taxon>
        <taxon>Neocallimastix</taxon>
    </lineage>
</organism>
<proteinExistence type="inferred from homology"/>
<evidence type="ECO:0000256" key="2">
    <source>
        <dbReference type="ARBA" id="ARBA00009540"/>
    </source>
</evidence>
<name>A0A1Y2CVV2_9FUNG</name>
<comment type="caution">
    <text evidence="6">The sequence shown here is derived from an EMBL/GenBank/DDBJ whole genome shotgun (WGS) entry which is preliminary data.</text>
</comment>
<dbReference type="EMBL" id="MCOG01000096">
    <property type="protein sequence ID" value="ORY51168.1"/>
    <property type="molecule type" value="Genomic_DNA"/>
</dbReference>
<dbReference type="InterPro" id="IPR006571">
    <property type="entry name" value="TLDc_dom"/>
</dbReference>
<keyword evidence="7" id="KW-1185">Reference proteome</keyword>
<evidence type="ECO:0000313" key="6">
    <source>
        <dbReference type="EMBL" id="ORY51168.1"/>
    </source>
</evidence>
<comment type="subcellular location">
    <subcellularLocation>
        <location evidence="1">Mitochondrion</location>
    </subcellularLocation>
</comment>